<comment type="caution">
    <text evidence="4">The sequence shown here is derived from an EMBL/GenBank/DDBJ whole genome shotgun (WGS) entry which is preliminary data.</text>
</comment>
<evidence type="ECO:0000256" key="2">
    <source>
        <dbReference type="PROSITE-ProRule" id="PRU00335"/>
    </source>
</evidence>
<dbReference type="PRINTS" id="PR00455">
    <property type="entry name" value="HTHTETR"/>
</dbReference>
<keyword evidence="1 2" id="KW-0238">DNA-binding</keyword>
<dbReference type="Proteomes" id="UP001222030">
    <property type="component" value="Unassembled WGS sequence"/>
</dbReference>
<protein>
    <submittedName>
        <fullName evidence="4">Helix-turn-helix domain containing protein</fullName>
    </submittedName>
</protein>
<evidence type="ECO:0000313" key="4">
    <source>
        <dbReference type="EMBL" id="MDC7714910.1"/>
    </source>
</evidence>
<dbReference type="SUPFAM" id="SSF48498">
    <property type="entry name" value="Tetracyclin repressor-like, C-terminal domain"/>
    <property type="match status" value="1"/>
</dbReference>
<feature type="DNA-binding region" description="H-T-H motif" evidence="2">
    <location>
        <begin position="51"/>
        <end position="70"/>
    </location>
</feature>
<dbReference type="RefSeq" id="WP_272772690.1">
    <property type="nucleotide sequence ID" value="NZ_JAQQLE010000011.1"/>
</dbReference>
<organism evidence="4 5">
    <name type="scientific">Vogesella margarita</name>
    <dbReference type="NCBI Taxonomy" id="2984199"/>
    <lineage>
        <taxon>Bacteria</taxon>
        <taxon>Pseudomonadati</taxon>
        <taxon>Pseudomonadota</taxon>
        <taxon>Betaproteobacteria</taxon>
        <taxon>Neisseriales</taxon>
        <taxon>Chromobacteriaceae</taxon>
        <taxon>Vogesella</taxon>
    </lineage>
</organism>
<evidence type="ECO:0000313" key="5">
    <source>
        <dbReference type="Proteomes" id="UP001222030"/>
    </source>
</evidence>
<dbReference type="InterPro" id="IPR050109">
    <property type="entry name" value="HTH-type_TetR-like_transc_reg"/>
</dbReference>
<sequence>MAAMYTDRFTKVNRSVYFLPACRHTRCMKKYPQLVSTALDLFYRQGFHATGVDQLAAAAGLTKKTLYRYFPTKEALIEAVLQQRDEQFMARLQAFVEPLPAPQRPAGYLRFIGAWSQEHDFQGCLFINAAAEYPELAHAIHLQAARHKARLRQWLLALCEQAALPDAPAAAARLFLLGEGLTVGAQVQGFDAQLLEAACAQLAA</sequence>
<dbReference type="Pfam" id="PF00440">
    <property type="entry name" value="TetR_N"/>
    <property type="match status" value="1"/>
</dbReference>
<proteinExistence type="predicted"/>
<name>A0ABT5IQS4_9NEIS</name>
<reference evidence="4 5" key="1">
    <citation type="submission" date="2023-01" db="EMBL/GenBank/DDBJ databases">
        <title>Novel species of the genus Vogesella isolated from rivers.</title>
        <authorList>
            <person name="Lu H."/>
        </authorList>
    </citation>
    <scope>NUCLEOTIDE SEQUENCE [LARGE SCALE GENOMIC DNA]</scope>
    <source>
        <strain evidence="4 5">LYT5W</strain>
    </source>
</reference>
<dbReference type="EMBL" id="JAQQLE010000011">
    <property type="protein sequence ID" value="MDC7714910.1"/>
    <property type="molecule type" value="Genomic_DNA"/>
</dbReference>
<dbReference type="Gene3D" id="1.10.357.10">
    <property type="entry name" value="Tetracycline Repressor, domain 2"/>
    <property type="match status" value="1"/>
</dbReference>
<dbReference type="PANTHER" id="PTHR30055">
    <property type="entry name" value="HTH-TYPE TRANSCRIPTIONAL REGULATOR RUTR"/>
    <property type="match status" value="1"/>
</dbReference>
<dbReference type="InterPro" id="IPR036271">
    <property type="entry name" value="Tet_transcr_reg_TetR-rel_C_sf"/>
</dbReference>
<dbReference type="SUPFAM" id="SSF46689">
    <property type="entry name" value="Homeodomain-like"/>
    <property type="match status" value="1"/>
</dbReference>
<gene>
    <name evidence="4" type="ORF">PQU96_12385</name>
</gene>
<dbReference type="InterPro" id="IPR009057">
    <property type="entry name" value="Homeodomain-like_sf"/>
</dbReference>
<feature type="domain" description="HTH tetR-type" evidence="3">
    <location>
        <begin position="28"/>
        <end position="88"/>
    </location>
</feature>
<dbReference type="PROSITE" id="PS50977">
    <property type="entry name" value="HTH_TETR_2"/>
    <property type="match status" value="1"/>
</dbReference>
<dbReference type="InterPro" id="IPR001647">
    <property type="entry name" value="HTH_TetR"/>
</dbReference>
<accession>A0ABT5IQS4</accession>
<dbReference type="PANTHER" id="PTHR30055:SF200">
    <property type="entry name" value="HTH-TYPE TRANSCRIPTIONAL REPRESSOR BDCR"/>
    <property type="match status" value="1"/>
</dbReference>
<evidence type="ECO:0000256" key="1">
    <source>
        <dbReference type="ARBA" id="ARBA00023125"/>
    </source>
</evidence>
<evidence type="ECO:0000259" key="3">
    <source>
        <dbReference type="PROSITE" id="PS50977"/>
    </source>
</evidence>
<keyword evidence="5" id="KW-1185">Reference proteome</keyword>